<protein>
    <submittedName>
        <fullName evidence="4">Maleylacetoacetate isomerase</fullName>
    </submittedName>
</protein>
<dbReference type="CDD" id="cd03191">
    <property type="entry name" value="GST_C_Zeta"/>
    <property type="match status" value="1"/>
</dbReference>
<feature type="domain" description="GST N-terminal" evidence="2">
    <location>
        <begin position="3"/>
        <end position="86"/>
    </location>
</feature>
<dbReference type="FunFam" id="3.40.30.10:FF:000293">
    <property type="entry name" value="Maleylacetoacetate isomerase MaiA"/>
    <property type="match status" value="1"/>
</dbReference>
<dbReference type="InterPro" id="IPR004045">
    <property type="entry name" value="Glutathione_S-Trfase_N"/>
</dbReference>
<dbReference type="GO" id="GO:0005737">
    <property type="term" value="C:cytoplasm"/>
    <property type="evidence" value="ECO:0007669"/>
    <property type="project" value="InterPro"/>
</dbReference>
<dbReference type="SFLD" id="SFLDG00358">
    <property type="entry name" value="Main_(cytGST)"/>
    <property type="match status" value="1"/>
</dbReference>
<feature type="domain" description="GST C-terminal" evidence="3">
    <location>
        <begin position="91"/>
        <end position="219"/>
    </location>
</feature>
<dbReference type="PROSITE" id="PS50404">
    <property type="entry name" value="GST_NTER"/>
    <property type="match status" value="1"/>
</dbReference>
<dbReference type="SUPFAM" id="SSF52833">
    <property type="entry name" value="Thioredoxin-like"/>
    <property type="match status" value="1"/>
</dbReference>
<dbReference type="RefSeq" id="WP_053839576.1">
    <property type="nucleotide sequence ID" value="NZ_CP076250.1"/>
</dbReference>
<gene>
    <name evidence="4" type="ORF">XTPLMG728_0022</name>
</gene>
<dbReference type="Pfam" id="PF13417">
    <property type="entry name" value="GST_N_3"/>
    <property type="match status" value="1"/>
</dbReference>
<dbReference type="GO" id="GO:0016034">
    <property type="term" value="F:maleylacetoacetate isomerase activity"/>
    <property type="evidence" value="ECO:0007669"/>
    <property type="project" value="TreeGrafter"/>
</dbReference>
<dbReference type="PROSITE" id="PS50405">
    <property type="entry name" value="GST_CTER"/>
    <property type="match status" value="1"/>
</dbReference>
<dbReference type="Gene3D" id="1.20.1050.10">
    <property type="match status" value="1"/>
</dbReference>
<dbReference type="CDD" id="cd03042">
    <property type="entry name" value="GST_N_Zeta"/>
    <property type="match status" value="1"/>
</dbReference>
<dbReference type="FunFam" id="1.20.1050.10:FF:000017">
    <property type="entry name" value="Maleylacetoacetate isomerase"/>
    <property type="match status" value="1"/>
</dbReference>
<dbReference type="Gene3D" id="3.40.30.10">
    <property type="entry name" value="Glutaredoxin"/>
    <property type="match status" value="1"/>
</dbReference>
<dbReference type="InterPro" id="IPR010987">
    <property type="entry name" value="Glutathione-S-Trfase_C-like"/>
</dbReference>
<comment type="similarity">
    <text evidence="1">Belongs to the GST superfamily. Zeta family.</text>
</comment>
<dbReference type="SFLD" id="SFLDS00019">
    <property type="entry name" value="Glutathione_Transferase_(cytos"/>
    <property type="match status" value="1"/>
</dbReference>
<reference evidence="4 5" key="1">
    <citation type="submission" date="2015-07" db="EMBL/GenBank/DDBJ databases">
        <authorList>
            <person name="Noorani M."/>
        </authorList>
    </citation>
    <scope>NUCLEOTIDE SEQUENCE [LARGE SCALE GENOMIC DNA]</scope>
    <source>
        <strain evidence="4">LMG728</strain>
    </source>
</reference>
<dbReference type="GO" id="GO:0006749">
    <property type="term" value="P:glutathione metabolic process"/>
    <property type="evidence" value="ECO:0007669"/>
    <property type="project" value="TreeGrafter"/>
</dbReference>
<dbReference type="GO" id="GO:0006559">
    <property type="term" value="P:L-phenylalanine catabolic process"/>
    <property type="evidence" value="ECO:0007669"/>
    <property type="project" value="TreeGrafter"/>
</dbReference>
<evidence type="ECO:0000313" key="4">
    <source>
        <dbReference type="EMBL" id="CTP82838.1"/>
    </source>
</evidence>
<dbReference type="NCBIfam" id="TIGR01262">
    <property type="entry name" value="maiA"/>
    <property type="match status" value="1"/>
</dbReference>
<dbReference type="InterPro" id="IPR005955">
    <property type="entry name" value="GST_Zeta"/>
</dbReference>
<dbReference type="SUPFAM" id="SSF47616">
    <property type="entry name" value="GST C-terminal domain-like"/>
    <property type="match status" value="1"/>
</dbReference>
<accession>A0A0K2ZCH5</accession>
<dbReference type="InterPro" id="IPR036282">
    <property type="entry name" value="Glutathione-S-Trfase_C_sf"/>
</dbReference>
<dbReference type="Proteomes" id="UP000041247">
    <property type="component" value="Unassembled WGS sequence"/>
</dbReference>
<dbReference type="GO" id="GO:0004364">
    <property type="term" value="F:glutathione transferase activity"/>
    <property type="evidence" value="ECO:0007669"/>
    <property type="project" value="TreeGrafter"/>
</dbReference>
<keyword evidence="4" id="KW-0413">Isomerase</keyword>
<evidence type="ECO:0000259" key="3">
    <source>
        <dbReference type="PROSITE" id="PS50405"/>
    </source>
</evidence>
<evidence type="ECO:0000259" key="2">
    <source>
        <dbReference type="PROSITE" id="PS50404"/>
    </source>
</evidence>
<proteinExistence type="inferred from homology"/>
<sequence>MQEALQLYTYWRSSAAYSVRIGLNLKGLAYQTLPVHLLRDGGQQHAPEYARLNPQELVPTLCHDGQAIRQSLAILEYLDERWPEPPLLPDAAIDRARVRAIAQLIACDMHPLNNLRVGQFFEHVWSVPQPEREEWMRHWLVLGFDALEQLLAESPDTGRYCHGAQPGLADCCLVPQAFNARRFGVDMQAYPTIARIEQACLALPAFAAARPEQQPDAQG</sequence>
<dbReference type="InterPro" id="IPR036249">
    <property type="entry name" value="Thioredoxin-like_sf"/>
</dbReference>
<dbReference type="EMBL" id="CXOK01000001">
    <property type="protein sequence ID" value="CTP82838.1"/>
    <property type="molecule type" value="Genomic_DNA"/>
</dbReference>
<dbReference type="InterPro" id="IPR034330">
    <property type="entry name" value="GST_Zeta_C"/>
</dbReference>
<dbReference type="Pfam" id="PF13410">
    <property type="entry name" value="GST_C_2"/>
    <property type="match status" value="1"/>
</dbReference>
<name>A0A0K2ZCH5_9XANT</name>
<dbReference type="PANTHER" id="PTHR42673:SF21">
    <property type="entry name" value="GLUTATHIONE S-TRANSFERASE YFCF"/>
    <property type="match status" value="1"/>
</dbReference>
<dbReference type="InterPro" id="IPR040079">
    <property type="entry name" value="Glutathione_S-Trfase"/>
</dbReference>
<evidence type="ECO:0000256" key="1">
    <source>
        <dbReference type="ARBA" id="ARBA00010007"/>
    </source>
</evidence>
<organism evidence="4 5">
    <name type="scientific">Xanthomonas graminis pv. poae</name>
    <dbReference type="NCBI Taxonomy" id="227946"/>
    <lineage>
        <taxon>Bacteria</taxon>
        <taxon>Pseudomonadati</taxon>
        <taxon>Pseudomonadota</taxon>
        <taxon>Gammaproteobacteria</taxon>
        <taxon>Lysobacterales</taxon>
        <taxon>Lysobacteraceae</taxon>
        <taxon>Xanthomonas</taxon>
        <taxon>Xanthomonas translucens group</taxon>
        <taxon>Xanthomonas graminis</taxon>
    </lineage>
</organism>
<dbReference type="InterPro" id="IPR034333">
    <property type="entry name" value="GST_Zeta_N"/>
</dbReference>
<dbReference type="PANTHER" id="PTHR42673">
    <property type="entry name" value="MALEYLACETOACETATE ISOMERASE"/>
    <property type="match status" value="1"/>
</dbReference>
<dbReference type="AlphaFoldDB" id="A0A0K2ZCH5"/>
<evidence type="ECO:0000313" key="5">
    <source>
        <dbReference type="Proteomes" id="UP000041247"/>
    </source>
</evidence>